<keyword evidence="1" id="KW-0472">Membrane</keyword>
<dbReference type="AlphaFoldDB" id="A0A1J1IBC4"/>
<dbReference type="GO" id="GO:0006790">
    <property type="term" value="P:sulfur compound metabolic process"/>
    <property type="evidence" value="ECO:0007669"/>
    <property type="project" value="TreeGrafter"/>
</dbReference>
<keyword evidence="1" id="KW-0812">Transmembrane</keyword>
<dbReference type="GO" id="GO:0006044">
    <property type="term" value="P:N-acetylglucosamine metabolic process"/>
    <property type="evidence" value="ECO:0007669"/>
    <property type="project" value="TreeGrafter"/>
</dbReference>
<evidence type="ECO:0000313" key="2">
    <source>
        <dbReference type="EMBL" id="CRK97034.1"/>
    </source>
</evidence>
<dbReference type="PANTHER" id="PTHR10704:SF44">
    <property type="entry name" value="LD35051P-RELATED"/>
    <property type="match status" value="1"/>
</dbReference>
<dbReference type="SUPFAM" id="SSF52540">
    <property type="entry name" value="P-loop containing nucleoside triphosphate hydrolases"/>
    <property type="match status" value="2"/>
</dbReference>
<organism evidence="2 3">
    <name type="scientific">Clunio marinus</name>
    <dbReference type="NCBI Taxonomy" id="568069"/>
    <lineage>
        <taxon>Eukaryota</taxon>
        <taxon>Metazoa</taxon>
        <taxon>Ecdysozoa</taxon>
        <taxon>Arthropoda</taxon>
        <taxon>Hexapoda</taxon>
        <taxon>Insecta</taxon>
        <taxon>Pterygota</taxon>
        <taxon>Neoptera</taxon>
        <taxon>Endopterygota</taxon>
        <taxon>Diptera</taxon>
        <taxon>Nematocera</taxon>
        <taxon>Chironomoidea</taxon>
        <taxon>Chironomidae</taxon>
        <taxon>Clunio</taxon>
    </lineage>
</organism>
<dbReference type="Proteomes" id="UP000183832">
    <property type="component" value="Unassembled WGS sequence"/>
</dbReference>
<dbReference type="GO" id="GO:0001517">
    <property type="term" value="F:N-acetylglucosamine 6-O-sulfotransferase activity"/>
    <property type="evidence" value="ECO:0007669"/>
    <property type="project" value="TreeGrafter"/>
</dbReference>
<gene>
    <name evidence="2" type="ORF">CLUMA_CG010309</name>
</gene>
<reference evidence="2 3" key="1">
    <citation type="submission" date="2015-04" db="EMBL/GenBank/DDBJ databases">
        <authorList>
            <person name="Syromyatnikov M.Y."/>
            <person name="Popov V.N."/>
        </authorList>
    </citation>
    <scope>NUCLEOTIDE SEQUENCE [LARGE SCALE GENOMIC DNA]</scope>
</reference>
<feature type="transmembrane region" description="Helical" evidence="1">
    <location>
        <begin position="12"/>
        <end position="29"/>
    </location>
</feature>
<dbReference type="EMBL" id="CVRI01000045">
    <property type="protein sequence ID" value="CRK97034.1"/>
    <property type="molecule type" value="Genomic_DNA"/>
</dbReference>
<sequence length="518" mass="59734">MKASGIMSRRVNLIGIYSIVSFVLLFFAVRSSNYYHTSDQPQQIIQNLSLEIEDVINYERLLIAEEMQDYEYPNGRFGVEAKNLQELTPETGGMPIRSIIISTWRSGSTFFGDILNALPGNFYHYEPMLYFGIKQIRGPPNDTQAITLLKQLLKCNYTGIDDYLEYGENHKNTFSLNSRHWEQCQLFPSYCYQQKFLEPFCKLFPLQSMKVVRLRMEIAASLLRDTSWCPGKPDCDNSTIACEDMVSDYHSAVALAKEFPISFKAVRYEDLSLLPYNITQEILQFYGLAYDRRVSKFLDTHTKTNVGGVSSTIRDSKLAPFHWTQELPYNEVKDIQDNCKEALRLWGYKEATNAILLIRDPRGFLQSRKHRSWCPGKPDCDNSTIACEDMVSDYHSAVALAKEFPMSFKAVRYEDLSLLPYNITQEILQFYGLAYDRRVSKFLDTHTKTNVGGVSSTIRDSKLAPFHWTQELPYNEVKDIQDNCKEALRLWGYKEATNASELLKDFNPLLPFPDFDSI</sequence>
<dbReference type="STRING" id="568069.A0A1J1IBC4"/>
<dbReference type="PANTHER" id="PTHR10704">
    <property type="entry name" value="CARBOHYDRATE SULFOTRANSFERASE"/>
    <property type="match status" value="1"/>
</dbReference>
<proteinExistence type="predicted"/>
<dbReference type="InterPro" id="IPR027417">
    <property type="entry name" value="P-loop_NTPase"/>
</dbReference>
<name>A0A1J1IBC4_9DIPT</name>
<keyword evidence="1" id="KW-1133">Transmembrane helix</keyword>
<dbReference type="InterPro" id="IPR051135">
    <property type="entry name" value="Gal/GlcNAc/GalNAc_ST"/>
</dbReference>
<keyword evidence="3" id="KW-1185">Reference proteome</keyword>
<dbReference type="Gene3D" id="3.40.50.300">
    <property type="entry name" value="P-loop containing nucleotide triphosphate hydrolases"/>
    <property type="match status" value="2"/>
</dbReference>
<evidence type="ECO:0000256" key="1">
    <source>
        <dbReference type="SAM" id="Phobius"/>
    </source>
</evidence>
<evidence type="ECO:0000313" key="3">
    <source>
        <dbReference type="Proteomes" id="UP000183832"/>
    </source>
</evidence>
<accession>A0A1J1IBC4</accession>
<protein>
    <submittedName>
        <fullName evidence="2">CLUMA_CG010309, isoform A</fullName>
    </submittedName>
</protein>
<dbReference type="OrthoDB" id="6138663at2759"/>